<dbReference type="PIRSF" id="PIRSF006470">
    <property type="entry name" value="DctB"/>
    <property type="match status" value="1"/>
</dbReference>
<evidence type="ECO:0000256" key="1">
    <source>
        <dbReference type="ARBA" id="ARBA00022729"/>
    </source>
</evidence>
<proteinExistence type="predicted"/>
<dbReference type="RefSeq" id="WP_143847768.1">
    <property type="nucleotide sequence ID" value="NZ_VLXZ01000003.1"/>
</dbReference>
<dbReference type="GO" id="GO:0055085">
    <property type="term" value="P:transmembrane transport"/>
    <property type="evidence" value="ECO:0007669"/>
    <property type="project" value="InterPro"/>
</dbReference>
<organism evidence="3 4">
    <name type="scientific">Alkalicoccobacillus porphyridii</name>
    <dbReference type="NCBI Taxonomy" id="2597270"/>
    <lineage>
        <taxon>Bacteria</taxon>
        <taxon>Bacillati</taxon>
        <taxon>Bacillota</taxon>
        <taxon>Bacilli</taxon>
        <taxon>Bacillales</taxon>
        <taxon>Bacillaceae</taxon>
        <taxon>Alkalicoccobacillus</taxon>
    </lineage>
</organism>
<dbReference type="InterPro" id="IPR018389">
    <property type="entry name" value="DctP_fam"/>
</dbReference>
<dbReference type="InterPro" id="IPR004682">
    <property type="entry name" value="TRAP_DctP"/>
</dbReference>
<accession>A0A554A0Q4</accession>
<dbReference type="GO" id="GO:0030288">
    <property type="term" value="C:outer membrane-bounded periplasmic space"/>
    <property type="evidence" value="ECO:0007669"/>
    <property type="project" value="InterPro"/>
</dbReference>
<feature type="chain" id="PRO_5038623666" evidence="2">
    <location>
        <begin position="20"/>
        <end position="334"/>
    </location>
</feature>
<dbReference type="AlphaFoldDB" id="A0A554A0Q4"/>
<comment type="caution">
    <text evidence="3">The sequence shown here is derived from an EMBL/GenBank/DDBJ whole genome shotgun (WGS) entry which is preliminary data.</text>
</comment>
<dbReference type="EMBL" id="VLXZ01000003">
    <property type="protein sequence ID" value="TSB47268.1"/>
    <property type="molecule type" value="Genomic_DNA"/>
</dbReference>
<dbReference type="OrthoDB" id="9776801at2"/>
<reference evidence="3 4" key="1">
    <citation type="submission" date="2019-07" db="EMBL/GenBank/DDBJ databases">
        <authorList>
            <person name="Park Y.J."/>
            <person name="Jeong S.E."/>
            <person name="Jung H.S."/>
        </authorList>
    </citation>
    <scope>NUCLEOTIDE SEQUENCE [LARGE SCALE GENOMIC DNA]</scope>
    <source>
        <strain evidence="4">P16(2019)</strain>
    </source>
</reference>
<evidence type="ECO:0000313" key="3">
    <source>
        <dbReference type="EMBL" id="TSB47268.1"/>
    </source>
</evidence>
<dbReference type="GO" id="GO:0030246">
    <property type="term" value="F:carbohydrate binding"/>
    <property type="evidence" value="ECO:0007669"/>
    <property type="project" value="TreeGrafter"/>
</dbReference>
<sequence>MRKTVATVSIISVALLVTACEQASVLSNQSTDEDTYLIRLGENQPEDYPTMAGNLAFAEIVEERTNGRITIDIYSGGQIGDERSSLEHVQIGSIGMARSNASTLSEFATTIGVLSMPYLFESEEAMWNVLKSDIGDDLLDSLHEAGYQGLTFYDSGSRHIYNTKKPIESPEDLQGLQIRVQESQVMISMVEALGATASTMSFSEVYSALQTGVVDGAENNFPSFYTTNHFEVANHLSLNAHGLTPEVLLISKELFDGMSEEDQNILVEAAEEASDVQREAWDELEQEALEHIEDRVNIVEIDDFSEWRETVQPVYDQYGGQFQEWIDRIEAAQS</sequence>
<protein>
    <submittedName>
        <fullName evidence="3">TRAP transporter substrate-binding protein</fullName>
    </submittedName>
</protein>
<dbReference type="NCBIfam" id="NF037995">
    <property type="entry name" value="TRAP_S1"/>
    <property type="match status" value="1"/>
</dbReference>
<dbReference type="PROSITE" id="PS51257">
    <property type="entry name" value="PROKAR_LIPOPROTEIN"/>
    <property type="match status" value="1"/>
</dbReference>
<evidence type="ECO:0000313" key="4">
    <source>
        <dbReference type="Proteomes" id="UP000318521"/>
    </source>
</evidence>
<dbReference type="Proteomes" id="UP000318521">
    <property type="component" value="Unassembled WGS sequence"/>
</dbReference>
<evidence type="ECO:0000256" key="2">
    <source>
        <dbReference type="SAM" id="SignalP"/>
    </source>
</evidence>
<dbReference type="InterPro" id="IPR038404">
    <property type="entry name" value="TRAP_DctP_sf"/>
</dbReference>
<dbReference type="PANTHER" id="PTHR33376:SF2">
    <property type="entry name" value="DICARBOXYLATE-BINDING PERIPLASMIC PROTEIN"/>
    <property type="match status" value="1"/>
</dbReference>
<gene>
    <name evidence="3" type="ORF">FN960_05885</name>
</gene>
<keyword evidence="1 2" id="KW-0732">Signal</keyword>
<feature type="signal peptide" evidence="2">
    <location>
        <begin position="1"/>
        <end position="19"/>
    </location>
</feature>
<name>A0A554A0Q4_9BACI</name>
<dbReference type="Gene3D" id="3.40.190.170">
    <property type="entry name" value="Bacterial extracellular solute-binding protein, family 7"/>
    <property type="match status" value="1"/>
</dbReference>
<dbReference type="NCBIfam" id="TIGR00787">
    <property type="entry name" value="dctP"/>
    <property type="match status" value="1"/>
</dbReference>
<dbReference type="Pfam" id="PF03480">
    <property type="entry name" value="DctP"/>
    <property type="match status" value="1"/>
</dbReference>
<keyword evidence="4" id="KW-1185">Reference proteome</keyword>
<dbReference type="PANTHER" id="PTHR33376">
    <property type="match status" value="1"/>
</dbReference>
<dbReference type="CDD" id="cd13671">
    <property type="entry name" value="PBP2_TRAP_SBP_like_3"/>
    <property type="match status" value="1"/>
</dbReference>